<proteinExistence type="evidence at transcript level"/>
<dbReference type="Gene3D" id="3.80.10.10">
    <property type="entry name" value="Ribonuclease Inhibitor"/>
    <property type="match status" value="1"/>
</dbReference>
<dbReference type="AlphaFoldDB" id="B6U3F6"/>
<reference evidence="1" key="1">
    <citation type="journal article" date="2009" name="Plant Mol. Biol.">
        <title>Insights into corn genes derived from large-scale cDNA sequencing.</title>
        <authorList>
            <person name="Alexandrov N.N."/>
            <person name="Brover V.V."/>
            <person name="Freidin S."/>
            <person name="Troukhan M.E."/>
            <person name="Tatarinova T.V."/>
            <person name="Zhang H."/>
            <person name="Swaller T.J."/>
            <person name="Lu Y.P."/>
            <person name="Bouck J."/>
            <person name="Flavell R.B."/>
            <person name="Feldmann K.A."/>
        </authorList>
    </citation>
    <scope>NUCLEOTIDE SEQUENCE</scope>
</reference>
<dbReference type="EMBL" id="EU971771">
    <property type="protein sequence ID" value="ACG43889.1"/>
    <property type="molecule type" value="mRNA"/>
</dbReference>
<sequence>MYLFTGTISSSLGLLSNLFWLDLVDNRLTGPILVSTAMIPGLDQLTHKKHLL</sequence>
<organism evidence="1">
    <name type="scientific">Zea mays</name>
    <name type="common">Maize</name>
    <dbReference type="NCBI Taxonomy" id="4577"/>
    <lineage>
        <taxon>Eukaryota</taxon>
        <taxon>Viridiplantae</taxon>
        <taxon>Streptophyta</taxon>
        <taxon>Embryophyta</taxon>
        <taxon>Tracheophyta</taxon>
        <taxon>Spermatophyta</taxon>
        <taxon>Magnoliopsida</taxon>
        <taxon>Liliopsida</taxon>
        <taxon>Poales</taxon>
        <taxon>Poaceae</taxon>
        <taxon>PACMAD clade</taxon>
        <taxon>Panicoideae</taxon>
        <taxon>Andropogonodae</taxon>
        <taxon>Andropogoneae</taxon>
        <taxon>Tripsacinae</taxon>
        <taxon>Zea</taxon>
    </lineage>
</organism>
<name>B6U3F6_MAIZE</name>
<protein>
    <submittedName>
        <fullName evidence="1">Uncharacterized protein</fullName>
    </submittedName>
</protein>
<evidence type="ECO:0000313" key="1">
    <source>
        <dbReference type="EMBL" id="ACG43889.1"/>
    </source>
</evidence>
<accession>B6U3F6</accession>
<dbReference type="InterPro" id="IPR032675">
    <property type="entry name" value="LRR_dom_sf"/>
</dbReference>